<protein>
    <submittedName>
        <fullName evidence="1">Uncharacterized protein</fullName>
    </submittedName>
</protein>
<dbReference type="EMBL" id="UOGI01000197">
    <property type="protein sequence ID" value="VAX33690.1"/>
    <property type="molecule type" value="Genomic_DNA"/>
</dbReference>
<evidence type="ECO:0000313" key="1">
    <source>
        <dbReference type="EMBL" id="VAX33690.1"/>
    </source>
</evidence>
<reference evidence="1" key="1">
    <citation type="submission" date="2018-06" db="EMBL/GenBank/DDBJ databases">
        <authorList>
            <person name="Zhirakovskaya E."/>
        </authorList>
    </citation>
    <scope>NUCLEOTIDE SEQUENCE</scope>
</reference>
<name>A0A3B1DFI7_9ZZZZ</name>
<accession>A0A3B1DFI7</accession>
<sequence length="61" mass="7122">MKCPFLRDWIVSSCRAGDTPYMPSRFQLHEYCKNKDHRKCPFYSDMQGQMMSMQGAKLALG</sequence>
<dbReference type="AlphaFoldDB" id="A0A3B1DFI7"/>
<gene>
    <name evidence="1" type="ORF">MNBD_NITROSPIRAE03-1905</name>
</gene>
<proteinExistence type="predicted"/>
<organism evidence="1">
    <name type="scientific">hydrothermal vent metagenome</name>
    <dbReference type="NCBI Taxonomy" id="652676"/>
    <lineage>
        <taxon>unclassified sequences</taxon>
        <taxon>metagenomes</taxon>
        <taxon>ecological metagenomes</taxon>
    </lineage>
</organism>